<name>A0A7S4SC95_9DINO</name>
<protein>
    <recommendedName>
        <fullName evidence="2">CSD domain-containing protein</fullName>
    </recommendedName>
</protein>
<dbReference type="Gene3D" id="2.40.50.140">
    <property type="entry name" value="Nucleic acid-binding proteins"/>
    <property type="match status" value="1"/>
</dbReference>
<gene>
    <name evidence="1" type="ORF">AMON00008_LOCUS48178</name>
</gene>
<sequence length="300" mass="32136">MAQAPKTRPRLPPALGHEFAMAAHRPPAAFARPTAWPTRPAAQRGGAAFGAAPMLSATRPTPIPLRGAVPGGGTPILIPTPTLSPMGSAPEAAQFAQLMQMQAAAMMQMQMGAMAQMQMAGMMPMMQMGMPMGSVMPMMQMQPAPAVEEEDLGPCTPDDITEVELELKDEEKAAKIDAKKSGSFVGFMARYIEDEGFGFISCPECKEAWDKTDIFVSGRTVVTSGIDVGEMVTFQVQTDGKDRPRAMNCKTLTKLTKLRKRLTRMREVAKAANSLKRGSAAFGPGPDPKRANLGMGFGYP</sequence>
<organism evidence="1">
    <name type="scientific">Alexandrium monilatum</name>
    <dbReference type="NCBI Taxonomy" id="311494"/>
    <lineage>
        <taxon>Eukaryota</taxon>
        <taxon>Sar</taxon>
        <taxon>Alveolata</taxon>
        <taxon>Dinophyceae</taxon>
        <taxon>Gonyaulacales</taxon>
        <taxon>Pyrocystaceae</taxon>
        <taxon>Alexandrium</taxon>
    </lineage>
</organism>
<reference evidence="1" key="1">
    <citation type="submission" date="2021-01" db="EMBL/GenBank/DDBJ databases">
        <authorList>
            <person name="Corre E."/>
            <person name="Pelletier E."/>
            <person name="Niang G."/>
            <person name="Scheremetjew M."/>
            <person name="Finn R."/>
            <person name="Kale V."/>
            <person name="Holt S."/>
            <person name="Cochrane G."/>
            <person name="Meng A."/>
            <person name="Brown T."/>
            <person name="Cohen L."/>
        </authorList>
    </citation>
    <scope>NUCLEOTIDE SEQUENCE</scope>
    <source>
        <strain evidence="1">CCMP3105</strain>
    </source>
</reference>
<proteinExistence type="predicted"/>
<dbReference type="SUPFAM" id="SSF50249">
    <property type="entry name" value="Nucleic acid-binding proteins"/>
    <property type="match status" value="1"/>
</dbReference>
<dbReference type="InterPro" id="IPR012340">
    <property type="entry name" value="NA-bd_OB-fold"/>
</dbReference>
<evidence type="ECO:0000313" key="1">
    <source>
        <dbReference type="EMBL" id="CAE4641276.1"/>
    </source>
</evidence>
<dbReference type="AlphaFoldDB" id="A0A7S4SC95"/>
<accession>A0A7S4SC95</accession>
<evidence type="ECO:0008006" key="2">
    <source>
        <dbReference type="Google" id="ProtNLM"/>
    </source>
</evidence>
<dbReference type="EMBL" id="HBNR01068106">
    <property type="protein sequence ID" value="CAE4641276.1"/>
    <property type="molecule type" value="Transcribed_RNA"/>
</dbReference>